<sequence length="184" mass="20061">MRPLVFHPGSPLSVAELAAARLDGDLRRQPRGAYVARHQPENAAVRAGLIAPLLPDHHAAVEQTAAWIHGIIDSQPERLAARRCPHAPARNVIMAGVTLRHRALEARDLITLDGLAVATLERTLYDLGSISIADPDNASARRAFCEALAVPGLAARMPEWFASATIRLRRWRTVAQLIESRESA</sequence>
<gene>
    <name evidence="1" type="ORF">JOF34_000110</name>
</gene>
<evidence type="ECO:0000313" key="2">
    <source>
        <dbReference type="Proteomes" id="UP001519362"/>
    </source>
</evidence>
<proteinExistence type="predicted"/>
<evidence type="ECO:0008006" key="3">
    <source>
        <dbReference type="Google" id="ProtNLM"/>
    </source>
</evidence>
<dbReference type="EMBL" id="JAGIOL010000001">
    <property type="protein sequence ID" value="MBP2435524.1"/>
    <property type="molecule type" value="Genomic_DNA"/>
</dbReference>
<dbReference type="Proteomes" id="UP001519362">
    <property type="component" value="Unassembled WGS sequence"/>
</dbReference>
<protein>
    <recommendedName>
        <fullName evidence="3">AbiEi antitoxin C-terminal domain-containing protein</fullName>
    </recommendedName>
</protein>
<dbReference type="RefSeq" id="WP_165132590.1">
    <property type="nucleotide sequence ID" value="NZ_CP049253.1"/>
</dbReference>
<evidence type="ECO:0000313" key="1">
    <source>
        <dbReference type="EMBL" id="MBP2435524.1"/>
    </source>
</evidence>
<keyword evidence="2" id="KW-1185">Reference proteome</keyword>
<reference evidence="1 2" key="1">
    <citation type="submission" date="2021-03" db="EMBL/GenBank/DDBJ databases">
        <title>Sequencing the genomes of 1000 actinobacteria strains.</title>
        <authorList>
            <person name="Klenk H.-P."/>
        </authorList>
    </citation>
    <scope>NUCLEOTIDE SEQUENCE [LARGE SCALE GENOMIC DNA]</scope>
    <source>
        <strain evidence="1 2">DSM 24221</strain>
    </source>
</reference>
<comment type="caution">
    <text evidence="1">The sequence shown here is derived from an EMBL/GenBank/DDBJ whole genome shotgun (WGS) entry which is preliminary data.</text>
</comment>
<accession>A0ABS4ZE17</accession>
<name>A0ABS4ZE17_9MICO</name>
<organism evidence="1 2">
    <name type="scientific">Microbacterium amylolyticum</name>
    <dbReference type="NCBI Taxonomy" id="936337"/>
    <lineage>
        <taxon>Bacteria</taxon>
        <taxon>Bacillati</taxon>
        <taxon>Actinomycetota</taxon>
        <taxon>Actinomycetes</taxon>
        <taxon>Micrococcales</taxon>
        <taxon>Microbacteriaceae</taxon>
        <taxon>Microbacterium</taxon>
    </lineage>
</organism>